<name>A0A429XW33_9BACI</name>
<gene>
    <name evidence="2" type="ORF">D4T97_016080</name>
</gene>
<keyword evidence="3" id="KW-1185">Reference proteome</keyword>
<dbReference type="Pfam" id="PF13229">
    <property type="entry name" value="Beta_helix"/>
    <property type="match status" value="1"/>
</dbReference>
<dbReference type="Gene3D" id="2.160.20.10">
    <property type="entry name" value="Single-stranded right-handed beta-helix, Pectin lyase-like"/>
    <property type="match status" value="2"/>
</dbReference>
<dbReference type="EMBL" id="QYTV02000008">
    <property type="protein sequence ID" value="RST72571.1"/>
    <property type="molecule type" value="Genomic_DNA"/>
</dbReference>
<dbReference type="OrthoDB" id="2488735at2"/>
<feature type="domain" description="Right handed beta helix" evidence="1">
    <location>
        <begin position="325"/>
        <end position="475"/>
    </location>
</feature>
<evidence type="ECO:0000313" key="3">
    <source>
        <dbReference type="Proteomes" id="UP000287156"/>
    </source>
</evidence>
<evidence type="ECO:0000259" key="1">
    <source>
        <dbReference type="Pfam" id="PF13229"/>
    </source>
</evidence>
<dbReference type="SMART" id="SM00710">
    <property type="entry name" value="PbH1"/>
    <property type="match status" value="9"/>
</dbReference>
<proteinExistence type="predicted"/>
<dbReference type="InterPro" id="IPR039448">
    <property type="entry name" value="Beta_helix"/>
</dbReference>
<dbReference type="AlphaFoldDB" id="A0A429XW33"/>
<dbReference type="InterPro" id="IPR012334">
    <property type="entry name" value="Pectin_lyas_fold"/>
</dbReference>
<sequence>MRKWMILSVVVLALIISSIVLVDRGIKPSSESAGQNKSTLKNPVYELELDRWGVHKDGTHPRETTKGINAALKWAKENDYKTFKIPDGTYLISKGTEQDDSEASIKMVSDMDLLLSEKTILQKEANEYEGYAVLSLGKEVRNVTVKGGTFLGDRDHHDYSKKGPESAGTHEWGYGIEIVGAENIVIDGVKAEQFTGDGIFVGGTTITGSPILEEDLELGSIDDKGNPVEEKGMVRTNNRTVTNFDDPEYESYKNIYFWLPEGIDEGSKVDVYFYRKDGSFIKADKQIDFISGESLIPEGADYFRAVFEAPSTKGVKVDRMTVAISKNITIKNSDIGYNRRQGISLVGSDGVQIFNNHIHHTNGTAPESGIDIEPGFYPGRNTIIKGNRFTDNIIQVVLAYGENVRVEDNHFEQDLKESVGLAADQGFKGDVVIKDNNFIGSGLTLNSESAMADNNQFKNGAITLLGKNITFSNSTLVDASLSVGSEEGQKISNVTMEHNGNQPWILYIADKSAHLRDVAINAKTQKQGLILGPGNSQNVYDRLKVEDSDGSGTVLPAGTYNQCSFKAGSLAINNAGKYVLDECLIKGKENLLIVDSTYGNPDVTIKNSVLEVKEDIENEAAIYVLGAKNFELLDNKVLAKNNSNNAPLIKIGPYGNPIHTNVFGVTIKGNILQTNKENSAIDTSNAGTDAPPYMVENNTIYNGKLEMSEKDLNRNNKLVKQE</sequence>
<dbReference type="InterPro" id="IPR011050">
    <property type="entry name" value="Pectin_lyase_fold/virulence"/>
</dbReference>
<accession>A0A429XW33</accession>
<dbReference type="Proteomes" id="UP000287156">
    <property type="component" value="Unassembled WGS sequence"/>
</dbReference>
<dbReference type="SUPFAM" id="SSF51126">
    <property type="entry name" value="Pectin lyase-like"/>
    <property type="match status" value="2"/>
</dbReference>
<dbReference type="RefSeq" id="WP_126051780.1">
    <property type="nucleotide sequence ID" value="NZ_QYTV02000008.1"/>
</dbReference>
<dbReference type="InterPro" id="IPR006626">
    <property type="entry name" value="PbH1"/>
</dbReference>
<comment type="caution">
    <text evidence="2">The sequence shown here is derived from an EMBL/GenBank/DDBJ whole genome shotgun (WGS) entry which is preliminary data.</text>
</comment>
<evidence type="ECO:0000313" key="2">
    <source>
        <dbReference type="EMBL" id="RST72571.1"/>
    </source>
</evidence>
<reference evidence="2" key="1">
    <citation type="submission" date="2018-12" db="EMBL/GenBank/DDBJ databases">
        <authorList>
            <person name="Sun L."/>
            <person name="Chen Z."/>
        </authorList>
    </citation>
    <scope>NUCLEOTIDE SEQUENCE [LARGE SCALE GENOMIC DNA]</scope>
    <source>
        <strain evidence="2">3-2-2</strain>
    </source>
</reference>
<protein>
    <submittedName>
        <fullName evidence="2">Right-handed parallel beta-helix repeat-containing protein</fullName>
    </submittedName>
</protein>
<organism evidence="2 3">
    <name type="scientific">Siminovitchia acidinfaciens</name>
    <dbReference type="NCBI Taxonomy" id="2321395"/>
    <lineage>
        <taxon>Bacteria</taxon>
        <taxon>Bacillati</taxon>
        <taxon>Bacillota</taxon>
        <taxon>Bacilli</taxon>
        <taxon>Bacillales</taxon>
        <taxon>Bacillaceae</taxon>
        <taxon>Siminovitchia</taxon>
    </lineage>
</organism>